<dbReference type="GO" id="GO:0006006">
    <property type="term" value="P:glucose metabolic process"/>
    <property type="evidence" value="ECO:0007669"/>
    <property type="project" value="UniProtKB-KW"/>
</dbReference>
<feature type="domain" description="Glucose-6-phosphate dehydrogenase C-terminal" evidence="7">
    <location>
        <begin position="185"/>
        <end position="461"/>
    </location>
</feature>
<evidence type="ECO:0000256" key="5">
    <source>
        <dbReference type="ARBA" id="ARBA00023277"/>
    </source>
</evidence>
<dbReference type="InterPro" id="IPR022675">
    <property type="entry name" value="G6P_DH_C"/>
</dbReference>
<dbReference type="EC" id="1.1.1.49" evidence="8"/>
<dbReference type="Pfam" id="PF02781">
    <property type="entry name" value="G6PD_C"/>
    <property type="match status" value="1"/>
</dbReference>
<keyword evidence="3" id="KW-0521">NADP</keyword>
<keyword evidence="2" id="KW-0313">Glucose metabolism</keyword>
<dbReference type="SUPFAM" id="SSF55347">
    <property type="entry name" value="Glyceraldehyde-3-phosphate dehydrogenase-like, C-terminal domain"/>
    <property type="match status" value="1"/>
</dbReference>
<evidence type="ECO:0000256" key="1">
    <source>
        <dbReference type="ARBA" id="ARBA00004937"/>
    </source>
</evidence>
<proteinExistence type="predicted"/>
<dbReference type="PANTHER" id="PTHR23429:SF0">
    <property type="entry name" value="GLUCOSE-6-PHOSPHATE 1-DEHYDROGENASE"/>
    <property type="match status" value="1"/>
</dbReference>
<dbReference type="GO" id="GO:0005829">
    <property type="term" value="C:cytosol"/>
    <property type="evidence" value="ECO:0007669"/>
    <property type="project" value="TreeGrafter"/>
</dbReference>
<comment type="pathway">
    <text evidence="1">Carbohydrate degradation; pentose phosphate pathway; D-ribulose 5-phosphate from D-glucose 6-phosphate (oxidative stage): step 1/3.</text>
</comment>
<evidence type="ECO:0000256" key="3">
    <source>
        <dbReference type="ARBA" id="ARBA00022857"/>
    </source>
</evidence>
<dbReference type="PANTHER" id="PTHR23429">
    <property type="entry name" value="GLUCOSE-6-PHOSPHATE 1-DEHYDROGENASE G6PD"/>
    <property type="match status" value="1"/>
</dbReference>
<dbReference type="InterPro" id="IPR022674">
    <property type="entry name" value="G6P_DH_NAD-bd"/>
</dbReference>
<dbReference type="AlphaFoldDB" id="A0A9X2HEK1"/>
<evidence type="ECO:0000259" key="7">
    <source>
        <dbReference type="Pfam" id="PF02781"/>
    </source>
</evidence>
<dbReference type="EMBL" id="JANAFB010000032">
    <property type="protein sequence ID" value="MCP3426650.1"/>
    <property type="molecule type" value="Genomic_DNA"/>
</dbReference>
<name>A0A9X2HEK1_9MICC</name>
<dbReference type="InterPro" id="IPR036291">
    <property type="entry name" value="NAD(P)-bd_dom_sf"/>
</dbReference>
<dbReference type="GO" id="GO:0004345">
    <property type="term" value="F:glucose-6-phosphate dehydrogenase activity"/>
    <property type="evidence" value="ECO:0007669"/>
    <property type="project" value="UniProtKB-EC"/>
</dbReference>
<evidence type="ECO:0000313" key="9">
    <source>
        <dbReference type="Proteomes" id="UP001139502"/>
    </source>
</evidence>
<sequence length="463" mass="49303">MSSTLDTVIVCGANGDLSHRLLLPGLATYLAERRPERGVELIGVGRREDPGFAEAAREAFGGVLDEEALRREGPRRTLESAQYLQVDVTDAEGLGRALEEAGGTPVVYLALAPDVVVQACHALAGIAERGALPEGMVLAVEKPFGSDRESARGLDDLLASILPEERIVRVDHFLGMPGVLGIPGLRWGNPGFAGRWDAEHVERVEIVFDETLGLEGRADFYDGTGAAEDMIQSHLLQTMGMLMMETPAEASGDALQRGSAEVIAAAGLDPEDPDAVFRGRYTSGQVGGEDLPDYTDEEGVDPERGTETFARVVVRVGLPRWEGVPVILRSGKAVGSPRQEIAVHFRADPEAAQGRPRGLGEARGDTLRIGLEDGDVRWDLTAGGPHSPGGVRRITLSSAVGEEPLTPYGAVFLGIFGGDAALRVAPGTPEEGWRVLEEVRAAYREGRAPLRSYPAGSIDPDRG</sequence>
<evidence type="ECO:0000256" key="2">
    <source>
        <dbReference type="ARBA" id="ARBA00022526"/>
    </source>
</evidence>
<dbReference type="Proteomes" id="UP001139502">
    <property type="component" value="Unassembled WGS sequence"/>
</dbReference>
<gene>
    <name evidence="8" type="ORF">NBM05_11720</name>
</gene>
<dbReference type="RefSeq" id="WP_254167612.1">
    <property type="nucleotide sequence ID" value="NZ_JANAFB010000032.1"/>
</dbReference>
<keyword evidence="5" id="KW-0119">Carbohydrate metabolism</keyword>
<dbReference type="InterPro" id="IPR001282">
    <property type="entry name" value="G6P_DH"/>
</dbReference>
<dbReference type="Gene3D" id="3.30.360.10">
    <property type="entry name" value="Dihydrodipicolinate Reductase, domain 2"/>
    <property type="match status" value="1"/>
</dbReference>
<keyword evidence="4 8" id="KW-0560">Oxidoreductase</keyword>
<dbReference type="SUPFAM" id="SSF51735">
    <property type="entry name" value="NAD(P)-binding Rossmann-fold domains"/>
    <property type="match status" value="1"/>
</dbReference>
<comment type="caution">
    <text evidence="8">The sequence shown here is derived from an EMBL/GenBank/DDBJ whole genome shotgun (WGS) entry which is preliminary data.</text>
</comment>
<feature type="domain" description="Glucose-6-phosphate dehydrogenase NAD-binding" evidence="6">
    <location>
        <begin position="9"/>
        <end position="176"/>
    </location>
</feature>
<reference evidence="8" key="1">
    <citation type="submission" date="2022-06" db="EMBL/GenBank/DDBJ databases">
        <title>Rothia sp. isolated from sandalwood seedling.</title>
        <authorList>
            <person name="Tuikhar N."/>
            <person name="Kirdat K."/>
            <person name="Thorat V."/>
            <person name="Swetha P."/>
            <person name="Padma S."/>
            <person name="Sundararaj R."/>
            <person name="Yadav A."/>
        </authorList>
    </citation>
    <scope>NUCLEOTIDE SEQUENCE</scope>
    <source>
        <strain evidence="8">AR01</strain>
    </source>
</reference>
<dbReference type="Pfam" id="PF00479">
    <property type="entry name" value="G6PD_N"/>
    <property type="match status" value="1"/>
</dbReference>
<dbReference type="NCBIfam" id="NF009492">
    <property type="entry name" value="PRK12853.1-3"/>
    <property type="match status" value="1"/>
</dbReference>
<evidence type="ECO:0000259" key="6">
    <source>
        <dbReference type="Pfam" id="PF00479"/>
    </source>
</evidence>
<organism evidence="8 9">
    <name type="scientific">Rothia santali</name>
    <dbReference type="NCBI Taxonomy" id="2949643"/>
    <lineage>
        <taxon>Bacteria</taxon>
        <taxon>Bacillati</taxon>
        <taxon>Actinomycetota</taxon>
        <taxon>Actinomycetes</taxon>
        <taxon>Micrococcales</taxon>
        <taxon>Micrococcaceae</taxon>
        <taxon>Rothia</taxon>
    </lineage>
</organism>
<dbReference type="GO" id="GO:0050661">
    <property type="term" value="F:NADP binding"/>
    <property type="evidence" value="ECO:0007669"/>
    <property type="project" value="InterPro"/>
</dbReference>
<evidence type="ECO:0000313" key="8">
    <source>
        <dbReference type="EMBL" id="MCP3426650.1"/>
    </source>
</evidence>
<dbReference type="PRINTS" id="PR00079">
    <property type="entry name" value="G6PDHDRGNASE"/>
</dbReference>
<evidence type="ECO:0000256" key="4">
    <source>
        <dbReference type="ARBA" id="ARBA00023002"/>
    </source>
</evidence>
<protein>
    <submittedName>
        <fullName evidence="8">Glucose-6-phosphate dehydrogenase</fullName>
        <ecNumber evidence="8">1.1.1.49</ecNumber>
    </submittedName>
</protein>
<dbReference type="Gene3D" id="3.40.50.720">
    <property type="entry name" value="NAD(P)-binding Rossmann-like Domain"/>
    <property type="match status" value="1"/>
</dbReference>
<dbReference type="GO" id="GO:0009051">
    <property type="term" value="P:pentose-phosphate shunt, oxidative branch"/>
    <property type="evidence" value="ECO:0007669"/>
    <property type="project" value="TreeGrafter"/>
</dbReference>
<keyword evidence="9" id="KW-1185">Reference proteome</keyword>
<accession>A0A9X2HEK1</accession>